<dbReference type="InterPro" id="IPR052523">
    <property type="entry name" value="Trichothecene_AcTrans"/>
</dbReference>
<dbReference type="SUPFAM" id="SSF55729">
    <property type="entry name" value="Acyl-CoA N-acyltransferases (Nat)"/>
    <property type="match status" value="1"/>
</dbReference>
<organism evidence="3 4">
    <name type="scientific">Venustampulla echinocandica</name>
    <dbReference type="NCBI Taxonomy" id="2656787"/>
    <lineage>
        <taxon>Eukaryota</taxon>
        <taxon>Fungi</taxon>
        <taxon>Dikarya</taxon>
        <taxon>Ascomycota</taxon>
        <taxon>Pezizomycotina</taxon>
        <taxon>Leotiomycetes</taxon>
        <taxon>Helotiales</taxon>
        <taxon>Pleuroascaceae</taxon>
        <taxon>Venustampulla</taxon>
    </lineage>
</organism>
<reference evidence="3 4" key="1">
    <citation type="journal article" date="2018" name="IMA Fungus">
        <title>IMA Genome-F 9: Draft genome sequence of Annulohypoxylon stygium, Aspergillus mulundensis, Berkeleyomyces basicola (syn. Thielaviopsis basicola), Ceratocystis smalleyi, two Cercospora beticola strains, Coleophoma cylindrospora, Fusarium fracticaudum, Phialophora cf. hyalina, and Morchella septimelata.</title>
        <authorList>
            <person name="Wingfield B.D."/>
            <person name="Bills G.F."/>
            <person name="Dong Y."/>
            <person name="Huang W."/>
            <person name="Nel W.J."/>
            <person name="Swalarsk-Parry B.S."/>
            <person name="Vaghefi N."/>
            <person name="Wilken P.M."/>
            <person name="An Z."/>
            <person name="de Beer Z.W."/>
            <person name="De Vos L."/>
            <person name="Chen L."/>
            <person name="Duong T.A."/>
            <person name="Gao Y."/>
            <person name="Hammerbacher A."/>
            <person name="Kikkert J.R."/>
            <person name="Li Y."/>
            <person name="Li H."/>
            <person name="Li K."/>
            <person name="Li Q."/>
            <person name="Liu X."/>
            <person name="Ma X."/>
            <person name="Naidoo K."/>
            <person name="Pethybridge S.J."/>
            <person name="Sun J."/>
            <person name="Steenkamp E.T."/>
            <person name="van der Nest M.A."/>
            <person name="van Wyk S."/>
            <person name="Wingfield M.J."/>
            <person name="Xiong C."/>
            <person name="Yue Q."/>
            <person name="Zhang X."/>
        </authorList>
    </citation>
    <scope>NUCLEOTIDE SEQUENCE [LARGE SCALE GENOMIC DNA]</scope>
    <source>
        <strain evidence="3 4">BP 5553</strain>
    </source>
</reference>
<gene>
    <name evidence="3" type="ORF">BP5553_05025</name>
</gene>
<dbReference type="GeneID" id="43597874"/>
<dbReference type="Pfam" id="PF13508">
    <property type="entry name" value="Acetyltransf_7"/>
    <property type="match status" value="1"/>
</dbReference>
<evidence type="ECO:0000313" key="4">
    <source>
        <dbReference type="Proteomes" id="UP000254866"/>
    </source>
</evidence>
<dbReference type="PANTHER" id="PTHR42791">
    <property type="entry name" value="GNAT FAMILY ACETYLTRANSFERASE"/>
    <property type="match status" value="1"/>
</dbReference>
<feature type="region of interest" description="Disordered" evidence="1">
    <location>
        <begin position="111"/>
        <end position="138"/>
    </location>
</feature>
<comment type="caution">
    <text evidence="3">The sequence shown here is derived from an EMBL/GenBank/DDBJ whole genome shotgun (WGS) entry which is preliminary data.</text>
</comment>
<sequence>MSSSLPTITLRPISGPEDFLTLARVESDAFYNDPFSIVAFGPLRASEENLALRAKGLAKTLNDTKDDKGREKQWKYIQAVKKMGDCQGDGEEVVGWACWCFVTGKGGATEQGNGIEKEKEVKAGTAIKSEKEKPEPNPWGVSANAKFCEDVYLPSDQWMLDSCGGNEYVKLSALIVAPEYQRKGIGTMLLEAGLKEADAGALQCVLGASPEGEGLYRRYGFKQVMNMDLKLWEYEGGEGLGTTTHGVMHRPAKNV</sequence>
<evidence type="ECO:0000259" key="2">
    <source>
        <dbReference type="PROSITE" id="PS51186"/>
    </source>
</evidence>
<dbReference type="EMBL" id="NPIC01000003">
    <property type="protein sequence ID" value="RDL37592.1"/>
    <property type="molecule type" value="Genomic_DNA"/>
</dbReference>
<evidence type="ECO:0000256" key="1">
    <source>
        <dbReference type="SAM" id="MobiDB-lite"/>
    </source>
</evidence>
<dbReference type="CDD" id="cd04301">
    <property type="entry name" value="NAT_SF"/>
    <property type="match status" value="1"/>
</dbReference>
<dbReference type="InterPro" id="IPR000182">
    <property type="entry name" value="GNAT_dom"/>
</dbReference>
<dbReference type="Gene3D" id="3.40.630.30">
    <property type="match status" value="1"/>
</dbReference>
<dbReference type="PANTHER" id="PTHR42791:SF17">
    <property type="entry name" value="ACETYLTRANSFERASE, GNAT FAMILY FAMILY (AFU_ORTHOLOGUE AFUA_8G05690)"/>
    <property type="match status" value="1"/>
</dbReference>
<dbReference type="RefSeq" id="XP_031870248.1">
    <property type="nucleotide sequence ID" value="XM_032013648.1"/>
</dbReference>
<feature type="domain" description="N-acetyltransferase" evidence="2">
    <location>
        <begin position="166"/>
        <end position="253"/>
    </location>
</feature>
<dbReference type="InterPro" id="IPR016181">
    <property type="entry name" value="Acyl_CoA_acyltransferase"/>
</dbReference>
<name>A0A370TQ13_9HELO</name>
<proteinExistence type="predicted"/>
<accession>A0A370TQ13</accession>
<evidence type="ECO:0000313" key="3">
    <source>
        <dbReference type="EMBL" id="RDL37592.1"/>
    </source>
</evidence>
<dbReference type="Proteomes" id="UP000254866">
    <property type="component" value="Unassembled WGS sequence"/>
</dbReference>
<feature type="compositionally biased region" description="Basic and acidic residues" evidence="1">
    <location>
        <begin position="115"/>
        <end position="135"/>
    </location>
</feature>
<dbReference type="OrthoDB" id="2832510at2759"/>
<dbReference type="PROSITE" id="PS51186">
    <property type="entry name" value="GNAT"/>
    <property type="match status" value="1"/>
</dbReference>
<protein>
    <recommendedName>
        <fullName evidence="2">N-acetyltransferase domain-containing protein</fullName>
    </recommendedName>
</protein>
<keyword evidence="4" id="KW-1185">Reference proteome</keyword>
<dbReference type="GO" id="GO:0016747">
    <property type="term" value="F:acyltransferase activity, transferring groups other than amino-acyl groups"/>
    <property type="evidence" value="ECO:0007669"/>
    <property type="project" value="InterPro"/>
</dbReference>
<dbReference type="AlphaFoldDB" id="A0A370TQ13"/>